<name>A0A238T9L8_9NEIS</name>
<dbReference type="OrthoDB" id="9807753at2"/>
<evidence type="ECO:0000256" key="4">
    <source>
        <dbReference type="ARBA" id="ARBA00023015"/>
    </source>
</evidence>
<keyword evidence="3" id="KW-0677">Repeat</keyword>
<dbReference type="HAMAP" id="MF_01008">
    <property type="entry name" value="MraZ"/>
    <property type="match status" value="1"/>
</dbReference>
<reference evidence="9" key="1">
    <citation type="submission" date="2017-05" db="EMBL/GenBank/DDBJ databases">
        <authorList>
            <person name="Song R."/>
            <person name="Chenine A.L."/>
            <person name="Ruprecht R.M."/>
        </authorList>
    </citation>
    <scope>NUCLEOTIDE SEQUENCE</scope>
    <source>
        <strain evidence="9">Kingella_eburonensis</strain>
    </source>
</reference>
<keyword evidence="5 7" id="KW-0238">DNA-binding</keyword>
<dbReference type="GO" id="GO:0005737">
    <property type="term" value="C:cytoplasm"/>
    <property type="evidence" value="ECO:0007669"/>
    <property type="project" value="UniProtKB-UniRule"/>
</dbReference>
<dbReference type="GO" id="GO:0003700">
    <property type="term" value="F:DNA-binding transcription factor activity"/>
    <property type="evidence" value="ECO:0007669"/>
    <property type="project" value="UniProtKB-UniRule"/>
</dbReference>
<dbReference type="GO" id="GO:2000143">
    <property type="term" value="P:negative regulation of DNA-templated transcription initiation"/>
    <property type="evidence" value="ECO:0007669"/>
    <property type="project" value="TreeGrafter"/>
</dbReference>
<dbReference type="GO" id="GO:0000976">
    <property type="term" value="F:transcription cis-regulatory region binding"/>
    <property type="evidence" value="ECO:0007669"/>
    <property type="project" value="TreeGrafter"/>
</dbReference>
<dbReference type="InterPro" id="IPR003444">
    <property type="entry name" value="MraZ"/>
</dbReference>
<comment type="subunit">
    <text evidence="7">Forms oligomers.</text>
</comment>
<keyword evidence="6 7" id="KW-0804">Transcription</keyword>
<dbReference type="EMBL" id="FXUV01000014">
    <property type="protein sequence ID" value="SMQ12072.1"/>
    <property type="molecule type" value="Genomic_DNA"/>
</dbReference>
<dbReference type="PROSITE" id="PS51740">
    <property type="entry name" value="SPOVT_ABRB"/>
    <property type="match status" value="2"/>
</dbReference>
<evidence type="ECO:0000256" key="2">
    <source>
        <dbReference type="ARBA" id="ARBA00022490"/>
    </source>
</evidence>
<evidence type="ECO:0000256" key="6">
    <source>
        <dbReference type="ARBA" id="ARBA00023163"/>
    </source>
</evidence>
<keyword evidence="10" id="KW-0131">Cell cycle</keyword>
<dbReference type="InterPro" id="IPR037914">
    <property type="entry name" value="SpoVT-AbrB_sf"/>
</dbReference>
<dbReference type="InterPro" id="IPR035644">
    <property type="entry name" value="MraZ_C"/>
</dbReference>
<keyword evidence="11" id="KW-1185">Reference proteome</keyword>
<feature type="domain" description="SpoVT-AbrB" evidence="8">
    <location>
        <begin position="82"/>
        <end position="125"/>
    </location>
</feature>
<gene>
    <name evidence="7" type="primary">mraZ</name>
    <name evidence="10" type="ORF">KEBURONENSIS_01005</name>
    <name evidence="9" type="ORF">KEBURONENSIS_01081</name>
</gene>
<dbReference type="STRING" id="1522312.GCA_900177895_00736"/>
<reference evidence="10 11" key="2">
    <citation type="submission" date="2017-06" db="EMBL/GenBank/DDBJ databases">
        <authorList>
            <person name="Kim H.J."/>
            <person name="Triplett B.A."/>
        </authorList>
    </citation>
    <scope>NUCLEOTIDE SEQUENCE [LARGE SCALE GENOMIC DNA]</scope>
    <source>
        <strain evidence="10">Kingella_eburonensis</strain>
    </source>
</reference>
<dbReference type="GO" id="GO:0009295">
    <property type="term" value="C:nucleoid"/>
    <property type="evidence" value="ECO:0007669"/>
    <property type="project" value="UniProtKB-SubCell"/>
</dbReference>
<dbReference type="SUPFAM" id="SSF89447">
    <property type="entry name" value="AbrB/MazE/MraZ-like"/>
    <property type="match status" value="1"/>
</dbReference>
<dbReference type="GO" id="GO:0051301">
    <property type="term" value="P:cell division"/>
    <property type="evidence" value="ECO:0007669"/>
    <property type="project" value="UniProtKB-KW"/>
</dbReference>
<evidence type="ECO:0000313" key="11">
    <source>
        <dbReference type="Proteomes" id="UP000215450"/>
    </source>
</evidence>
<comment type="similarity">
    <text evidence="7">Belongs to the MraZ family.</text>
</comment>
<dbReference type="PANTHER" id="PTHR34701">
    <property type="entry name" value="TRANSCRIPTIONAL REGULATOR MRAZ"/>
    <property type="match status" value="1"/>
</dbReference>
<evidence type="ECO:0000313" key="9">
    <source>
        <dbReference type="EMBL" id="SMQ12072.1"/>
    </source>
</evidence>
<dbReference type="InterPro" id="IPR007159">
    <property type="entry name" value="SpoVT-AbrB_dom"/>
</dbReference>
<dbReference type="InterPro" id="IPR020603">
    <property type="entry name" value="MraZ_dom"/>
</dbReference>
<evidence type="ECO:0000256" key="1">
    <source>
        <dbReference type="ARBA" id="ARBA00013860"/>
    </source>
</evidence>
<dbReference type="PANTHER" id="PTHR34701:SF1">
    <property type="entry name" value="TRANSCRIPTIONAL REGULATOR MRAZ"/>
    <property type="match status" value="1"/>
</dbReference>
<dbReference type="AlphaFoldDB" id="A0A238T9L8"/>
<dbReference type="CDD" id="cd16321">
    <property type="entry name" value="MraZ_C"/>
    <property type="match status" value="1"/>
</dbReference>
<dbReference type="InterPro" id="IPR035642">
    <property type="entry name" value="MraZ_N"/>
</dbReference>
<keyword evidence="2 7" id="KW-0963">Cytoplasm</keyword>
<feature type="domain" description="SpoVT-AbrB" evidence="8">
    <location>
        <begin position="5"/>
        <end position="52"/>
    </location>
</feature>
<proteinExistence type="inferred from homology"/>
<evidence type="ECO:0000313" key="10">
    <source>
        <dbReference type="EMBL" id="SNB62644.1"/>
    </source>
</evidence>
<accession>A0A238T9L8</accession>
<dbReference type="NCBIfam" id="TIGR00242">
    <property type="entry name" value="division/cell wall cluster transcriptional repressor MraZ"/>
    <property type="match status" value="1"/>
</dbReference>
<keyword evidence="4 7" id="KW-0805">Transcription regulation</keyword>
<protein>
    <recommendedName>
        <fullName evidence="1 7">Transcriptional regulator MraZ</fullName>
    </recommendedName>
</protein>
<sequence length="152" mass="17425">MFRGSHELTIDNKGRLAIPAKFRDVLSREFAENTLVATLDSRDRLLVYPECEWEKVERQLLALNVKGKPNLQLYQNLLLHNADTLELDGAGRVLLPANLRRLVNFDKDVMLVGRVNRLELWGREQKLAETEAALSIDPDELDFDLSQTDLQL</sequence>
<dbReference type="Pfam" id="PF02381">
    <property type="entry name" value="MraZ"/>
    <property type="match status" value="2"/>
</dbReference>
<evidence type="ECO:0000256" key="3">
    <source>
        <dbReference type="ARBA" id="ARBA00022737"/>
    </source>
</evidence>
<evidence type="ECO:0000259" key="8">
    <source>
        <dbReference type="PROSITE" id="PS51740"/>
    </source>
</evidence>
<dbReference type="Gene3D" id="3.40.1550.20">
    <property type="entry name" value="Transcriptional regulator MraZ domain"/>
    <property type="match status" value="1"/>
</dbReference>
<dbReference type="RefSeq" id="WP_095062225.1">
    <property type="nucleotide sequence ID" value="NZ_CP123447.1"/>
</dbReference>
<keyword evidence="10" id="KW-0132">Cell division</keyword>
<dbReference type="EMBL" id="FXUV02000016">
    <property type="protein sequence ID" value="SNB62644.1"/>
    <property type="molecule type" value="Genomic_DNA"/>
</dbReference>
<dbReference type="Proteomes" id="UP000215450">
    <property type="component" value="Unassembled WGS sequence"/>
</dbReference>
<organism evidence="10 11">
    <name type="scientific">Kingella negevensis</name>
    <dbReference type="NCBI Taxonomy" id="1522312"/>
    <lineage>
        <taxon>Bacteria</taxon>
        <taxon>Pseudomonadati</taxon>
        <taxon>Pseudomonadota</taxon>
        <taxon>Betaproteobacteria</taxon>
        <taxon>Neisseriales</taxon>
        <taxon>Neisseriaceae</taxon>
        <taxon>Kingella</taxon>
    </lineage>
</organism>
<evidence type="ECO:0000256" key="5">
    <source>
        <dbReference type="ARBA" id="ARBA00023125"/>
    </source>
</evidence>
<dbReference type="InterPro" id="IPR038619">
    <property type="entry name" value="MraZ_sf"/>
</dbReference>
<evidence type="ECO:0000256" key="7">
    <source>
        <dbReference type="HAMAP-Rule" id="MF_01008"/>
    </source>
</evidence>
<dbReference type="CDD" id="cd16320">
    <property type="entry name" value="MraZ_N"/>
    <property type="match status" value="1"/>
</dbReference>
<comment type="subcellular location">
    <subcellularLocation>
        <location evidence="7">Cytoplasm</location>
        <location evidence="7">Nucleoid</location>
    </subcellularLocation>
</comment>